<accession>A0A644X280</accession>
<dbReference type="Gene3D" id="3.40.630.30">
    <property type="match status" value="1"/>
</dbReference>
<dbReference type="CDD" id="cd04301">
    <property type="entry name" value="NAT_SF"/>
    <property type="match status" value="1"/>
</dbReference>
<dbReference type="InterPro" id="IPR016181">
    <property type="entry name" value="Acyl_CoA_acyltransferase"/>
</dbReference>
<sequence>MLIRPLTETELSPALFAGFHRHQVTTRCQKKIDNVWREVDCAFEDEDWDADDLIELTGLLRQILARDGIVFGAFDDNGVLKGFSAVEGRFTGSAGQYLNLVWLHVSEDQRNHGAGKALFRRSADWAQAHGAKKLYISAHSSLESQAFYAAMGCAEAEEYDPVHVENEPGACQLEFVLGNADR</sequence>
<name>A0A644X280_9ZZZZ</name>
<organism evidence="2">
    <name type="scientific">bioreactor metagenome</name>
    <dbReference type="NCBI Taxonomy" id="1076179"/>
    <lineage>
        <taxon>unclassified sequences</taxon>
        <taxon>metagenomes</taxon>
        <taxon>ecological metagenomes</taxon>
    </lineage>
</organism>
<dbReference type="EMBL" id="VSSQ01001637">
    <property type="protein sequence ID" value="MPM09991.1"/>
    <property type="molecule type" value="Genomic_DNA"/>
</dbReference>
<evidence type="ECO:0000313" key="2">
    <source>
        <dbReference type="EMBL" id="MPM09991.1"/>
    </source>
</evidence>
<dbReference type="AlphaFoldDB" id="A0A644X280"/>
<dbReference type="InterPro" id="IPR000182">
    <property type="entry name" value="GNAT_dom"/>
</dbReference>
<dbReference type="Pfam" id="PF00583">
    <property type="entry name" value="Acetyltransf_1"/>
    <property type="match status" value="1"/>
</dbReference>
<gene>
    <name evidence="2" type="ORF">SDC9_56315</name>
</gene>
<protein>
    <recommendedName>
        <fullName evidence="1">N-acetyltransferase domain-containing protein</fullName>
    </recommendedName>
</protein>
<dbReference type="PROSITE" id="PS51186">
    <property type="entry name" value="GNAT"/>
    <property type="match status" value="1"/>
</dbReference>
<dbReference type="SUPFAM" id="SSF55729">
    <property type="entry name" value="Acyl-CoA N-acyltransferases (Nat)"/>
    <property type="match status" value="1"/>
</dbReference>
<reference evidence="2" key="1">
    <citation type="submission" date="2019-08" db="EMBL/GenBank/DDBJ databases">
        <authorList>
            <person name="Kucharzyk K."/>
            <person name="Murdoch R.W."/>
            <person name="Higgins S."/>
            <person name="Loffler F."/>
        </authorList>
    </citation>
    <scope>NUCLEOTIDE SEQUENCE</scope>
</reference>
<comment type="caution">
    <text evidence="2">The sequence shown here is derived from an EMBL/GenBank/DDBJ whole genome shotgun (WGS) entry which is preliminary data.</text>
</comment>
<dbReference type="GO" id="GO:0016747">
    <property type="term" value="F:acyltransferase activity, transferring groups other than amino-acyl groups"/>
    <property type="evidence" value="ECO:0007669"/>
    <property type="project" value="InterPro"/>
</dbReference>
<feature type="domain" description="N-acetyltransferase" evidence="1">
    <location>
        <begin position="1"/>
        <end position="178"/>
    </location>
</feature>
<proteinExistence type="predicted"/>
<evidence type="ECO:0000259" key="1">
    <source>
        <dbReference type="PROSITE" id="PS51186"/>
    </source>
</evidence>